<dbReference type="Gene3D" id="3.40.50.2000">
    <property type="entry name" value="Glycogen Phosphorylase B"/>
    <property type="match status" value="1"/>
</dbReference>
<proteinExistence type="predicted"/>
<keyword evidence="1" id="KW-0328">Glycosyltransferase</keyword>
<dbReference type="AlphaFoldDB" id="A0A848IQB3"/>
<name>A0A848IQB3_9BURK</name>
<accession>A0A848IQB3</accession>
<keyword evidence="2 3" id="KW-0808">Transferase</keyword>
<evidence type="ECO:0000256" key="2">
    <source>
        <dbReference type="ARBA" id="ARBA00022679"/>
    </source>
</evidence>
<evidence type="ECO:0000256" key="1">
    <source>
        <dbReference type="ARBA" id="ARBA00022676"/>
    </source>
</evidence>
<dbReference type="InterPro" id="IPR051199">
    <property type="entry name" value="LPS_LOS_Heptosyltrfase"/>
</dbReference>
<dbReference type="InterPro" id="IPR002201">
    <property type="entry name" value="Glyco_trans_9"/>
</dbReference>
<dbReference type="PANTHER" id="PTHR30160">
    <property type="entry name" value="TETRAACYLDISACCHARIDE 4'-KINASE-RELATED"/>
    <property type="match status" value="1"/>
</dbReference>
<sequence>MNSLPFPSMTGDGPRRIAVVMSNAIGDTLVLMVIVHNLLRNGIDVTVFGRPAHALRHWFPDVTIQPLPDEADTRARLVPYHTVLQMHRNQPMPRLTEAHPCVLDLDKVVFGDRSGCMAERFADFCRDELGLSNVGLYNGMTPPPTLRHRQYIRRIAIHPEASTEDKRWLSRRFVKLAHNLRRRGYDVHFVIAPHERERWLELERWGIPAPEFNNPHDLACWLYESGWFIGNDSGVGHLASSLSIPTISLFRRRRVSERWRPAWGTVNVVLPWQWVPTARLKEKFWRQTLTCARVLSAFQRMVRDDGNTTEKPGSGQL</sequence>
<dbReference type="SUPFAM" id="SSF53756">
    <property type="entry name" value="UDP-Glycosyltransferase/glycogen phosphorylase"/>
    <property type="match status" value="1"/>
</dbReference>
<comment type="caution">
    <text evidence="3">The sequence shown here is derived from an EMBL/GenBank/DDBJ whole genome shotgun (WGS) entry which is preliminary data.</text>
</comment>
<organism evidence="3 4">
    <name type="scientific">Paraburkholderia polaris</name>
    <dbReference type="NCBI Taxonomy" id="2728848"/>
    <lineage>
        <taxon>Bacteria</taxon>
        <taxon>Pseudomonadati</taxon>
        <taxon>Pseudomonadota</taxon>
        <taxon>Betaproteobacteria</taxon>
        <taxon>Burkholderiales</taxon>
        <taxon>Burkholderiaceae</taxon>
        <taxon>Paraburkholderia</taxon>
    </lineage>
</organism>
<dbReference type="GO" id="GO:0009244">
    <property type="term" value="P:lipopolysaccharide core region biosynthetic process"/>
    <property type="evidence" value="ECO:0007669"/>
    <property type="project" value="TreeGrafter"/>
</dbReference>
<dbReference type="GO" id="GO:0005829">
    <property type="term" value="C:cytosol"/>
    <property type="evidence" value="ECO:0007669"/>
    <property type="project" value="TreeGrafter"/>
</dbReference>
<evidence type="ECO:0000313" key="4">
    <source>
        <dbReference type="Proteomes" id="UP000544134"/>
    </source>
</evidence>
<dbReference type="Pfam" id="PF01075">
    <property type="entry name" value="Glyco_transf_9"/>
    <property type="match status" value="1"/>
</dbReference>
<reference evidence="3 4" key="1">
    <citation type="submission" date="2020-04" db="EMBL/GenBank/DDBJ databases">
        <title>Paraburkholderia sp. RP-4-7 isolated from soil.</title>
        <authorList>
            <person name="Dahal R.H."/>
        </authorList>
    </citation>
    <scope>NUCLEOTIDE SEQUENCE [LARGE SCALE GENOMIC DNA]</scope>
    <source>
        <strain evidence="3 4">RP-4-7</strain>
    </source>
</reference>
<dbReference type="GO" id="GO:0008713">
    <property type="term" value="F:ADP-heptose-lipopolysaccharide heptosyltransferase activity"/>
    <property type="evidence" value="ECO:0007669"/>
    <property type="project" value="TreeGrafter"/>
</dbReference>
<protein>
    <submittedName>
        <fullName evidence="3">Glycosyltransferase family 9 protein</fullName>
    </submittedName>
</protein>
<evidence type="ECO:0000313" key="3">
    <source>
        <dbReference type="EMBL" id="NMM02065.1"/>
    </source>
</evidence>
<gene>
    <name evidence="3" type="ORF">HHL24_29575</name>
</gene>
<dbReference type="Proteomes" id="UP000544134">
    <property type="component" value="Unassembled WGS sequence"/>
</dbReference>
<keyword evidence="4" id="KW-1185">Reference proteome</keyword>
<dbReference type="EMBL" id="JABBGJ010000036">
    <property type="protein sequence ID" value="NMM02065.1"/>
    <property type="molecule type" value="Genomic_DNA"/>
</dbReference>